<keyword evidence="3" id="KW-1133">Transmembrane helix</keyword>
<evidence type="ECO:0000259" key="4">
    <source>
        <dbReference type="Pfam" id="PF00149"/>
    </source>
</evidence>
<dbReference type="PANTHER" id="PTHR31302:SF31">
    <property type="entry name" value="PHOSPHODIESTERASE YAEI"/>
    <property type="match status" value="1"/>
</dbReference>
<dbReference type="SUPFAM" id="SSF56300">
    <property type="entry name" value="Metallo-dependent phosphatases"/>
    <property type="match status" value="1"/>
</dbReference>
<dbReference type="GO" id="GO:0009245">
    <property type="term" value="P:lipid A biosynthetic process"/>
    <property type="evidence" value="ECO:0007669"/>
    <property type="project" value="TreeGrafter"/>
</dbReference>
<dbReference type="GO" id="GO:0008758">
    <property type="term" value="F:UDP-2,3-diacylglucosamine hydrolase activity"/>
    <property type="evidence" value="ECO:0007669"/>
    <property type="project" value="TreeGrafter"/>
</dbReference>
<evidence type="ECO:0000256" key="3">
    <source>
        <dbReference type="SAM" id="Phobius"/>
    </source>
</evidence>
<proteinExistence type="predicted"/>
<evidence type="ECO:0000313" key="5">
    <source>
        <dbReference type="EMBL" id="AZI57930.1"/>
    </source>
</evidence>
<dbReference type="AlphaFoldDB" id="A0A3G8ZL52"/>
<reference evidence="5 6" key="1">
    <citation type="submission" date="2018-11" db="EMBL/GenBank/DDBJ databases">
        <authorList>
            <person name="Da X."/>
        </authorList>
    </citation>
    <scope>NUCLEOTIDE SEQUENCE [LARGE SCALE GENOMIC DNA]</scope>
    <source>
        <strain evidence="5 6">S14-144</strain>
    </source>
</reference>
<dbReference type="PANTHER" id="PTHR31302">
    <property type="entry name" value="TRANSMEMBRANE PROTEIN WITH METALLOPHOSPHOESTERASE DOMAIN-RELATED"/>
    <property type="match status" value="1"/>
</dbReference>
<dbReference type="EMBL" id="CP034170">
    <property type="protein sequence ID" value="AZI57930.1"/>
    <property type="molecule type" value="Genomic_DNA"/>
</dbReference>
<gene>
    <name evidence="5" type="ORF">EH165_07030</name>
</gene>
<dbReference type="OrthoDB" id="9780884at2"/>
<dbReference type="InterPro" id="IPR004843">
    <property type="entry name" value="Calcineurin-like_PHP"/>
</dbReference>
<sequence>MPRGLRFVLLLCAVILLLHALPYSLLVLAPAWPAGVTIALTAFFVLAMAAFPLLMIRGHGKRHQDRCALIGDAWLGVIWQYFVWSIAGWALYGVLAAAGLDAPLRGRIAAIAALVWTSGVLLIGFQRAMRVPPAKHTDVFIDRLGTGLDGVRLVIVADTHFGPINRTTWSRGLVAAVNALKPEILAHVGDIADGTVEMRREQAAPLSLAEATLARVYITGNHEYITGAAPWIDHMTQLGWEALHNRHIVVSRGGHDLIIAGVDDLTAAGSGQPGQGADLDSALLGAGDETPVLLLAHQPKQVREAIASGVDLQISGHTHGGQLWPFHYLVRLDQKFLHGLSRHNSRTQMYVSRGAGFWGPPFRVFAPNEISVLTLRSGAAQ</sequence>
<dbReference type="RefSeq" id="WP_124798795.1">
    <property type="nucleotide sequence ID" value="NZ_CP034170.1"/>
</dbReference>
<dbReference type="Gene3D" id="3.60.21.10">
    <property type="match status" value="1"/>
</dbReference>
<dbReference type="Proteomes" id="UP000268084">
    <property type="component" value="Chromosome"/>
</dbReference>
<keyword evidence="6" id="KW-1185">Reference proteome</keyword>
<feature type="transmembrane region" description="Helical" evidence="3">
    <location>
        <begin position="104"/>
        <end position="125"/>
    </location>
</feature>
<feature type="transmembrane region" description="Helical" evidence="3">
    <location>
        <begin position="32"/>
        <end position="56"/>
    </location>
</feature>
<keyword evidence="3" id="KW-0472">Membrane</keyword>
<dbReference type="InterPro" id="IPR029052">
    <property type="entry name" value="Metallo-depent_PP-like"/>
</dbReference>
<dbReference type="KEGG" id="nak:EH165_07030"/>
<keyword evidence="1" id="KW-0479">Metal-binding</keyword>
<dbReference type="Pfam" id="PF00149">
    <property type="entry name" value="Metallophos"/>
    <property type="match status" value="1"/>
</dbReference>
<evidence type="ECO:0000256" key="2">
    <source>
        <dbReference type="ARBA" id="ARBA00022801"/>
    </source>
</evidence>
<feature type="transmembrane region" description="Helical" evidence="3">
    <location>
        <begin position="68"/>
        <end position="92"/>
    </location>
</feature>
<organism evidence="5 6">
    <name type="scientific">Nakamurella antarctica</name>
    <dbReference type="NCBI Taxonomy" id="1902245"/>
    <lineage>
        <taxon>Bacteria</taxon>
        <taxon>Bacillati</taxon>
        <taxon>Actinomycetota</taxon>
        <taxon>Actinomycetes</taxon>
        <taxon>Nakamurellales</taxon>
        <taxon>Nakamurellaceae</taxon>
        <taxon>Nakamurella</taxon>
    </lineage>
</organism>
<dbReference type="GO" id="GO:0016020">
    <property type="term" value="C:membrane"/>
    <property type="evidence" value="ECO:0007669"/>
    <property type="project" value="GOC"/>
</dbReference>
<accession>A0A3G8ZL52</accession>
<feature type="domain" description="Calcineurin-like phosphoesterase" evidence="4">
    <location>
        <begin position="152"/>
        <end position="320"/>
    </location>
</feature>
<name>A0A3G8ZL52_9ACTN</name>
<keyword evidence="2" id="KW-0378">Hydrolase</keyword>
<dbReference type="GO" id="GO:0046872">
    <property type="term" value="F:metal ion binding"/>
    <property type="evidence" value="ECO:0007669"/>
    <property type="project" value="UniProtKB-KW"/>
</dbReference>
<evidence type="ECO:0000256" key="1">
    <source>
        <dbReference type="ARBA" id="ARBA00022723"/>
    </source>
</evidence>
<protein>
    <submittedName>
        <fullName evidence="5">Metallophosphoesterase</fullName>
    </submittedName>
</protein>
<dbReference type="CDD" id="cd07385">
    <property type="entry name" value="MPP_YkuE_C"/>
    <property type="match status" value="1"/>
</dbReference>
<dbReference type="InterPro" id="IPR051158">
    <property type="entry name" value="Metallophosphoesterase_sf"/>
</dbReference>
<reference evidence="5 6" key="2">
    <citation type="submission" date="2018-12" db="EMBL/GenBank/DDBJ databases">
        <title>Nakamurella antarcticus sp. nov., isolated from Antarctica South Shetland Islands soil.</title>
        <authorList>
            <person name="Peng F."/>
        </authorList>
    </citation>
    <scope>NUCLEOTIDE SEQUENCE [LARGE SCALE GENOMIC DNA]</scope>
    <source>
        <strain evidence="5 6">S14-144</strain>
    </source>
</reference>
<keyword evidence="3" id="KW-0812">Transmembrane</keyword>
<evidence type="ECO:0000313" key="6">
    <source>
        <dbReference type="Proteomes" id="UP000268084"/>
    </source>
</evidence>